<comment type="caution">
    <text evidence="9">The sequence shown here is derived from an EMBL/GenBank/DDBJ whole genome shotgun (WGS) entry which is preliminary data.</text>
</comment>
<dbReference type="InterPro" id="IPR017475">
    <property type="entry name" value="EPS_sugar_tfrase"/>
</dbReference>
<evidence type="ECO:0000256" key="6">
    <source>
        <dbReference type="ARBA" id="ARBA00023136"/>
    </source>
</evidence>
<dbReference type="PANTHER" id="PTHR30576">
    <property type="entry name" value="COLANIC BIOSYNTHESIS UDP-GLUCOSE LIPID CARRIER TRANSFERASE"/>
    <property type="match status" value="1"/>
</dbReference>
<dbReference type="GO" id="GO:0047360">
    <property type="term" value="F:undecaprenyl-phosphate galactose phosphotransferase activity"/>
    <property type="evidence" value="ECO:0007669"/>
    <property type="project" value="UniProtKB-EC"/>
</dbReference>
<evidence type="ECO:0000259" key="8">
    <source>
        <dbReference type="Pfam" id="PF02397"/>
    </source>
</evidence>
<keyword evidence="10" id="KW-1185">Reference proteome</keyword>
<evidence type="ECO:0000256" key="1">
    <source>
        <dbReference type="ARBA" id="ARBA00004141"/>
    </source>
</evidence>
<keyword evidence="4 7" id="KW-0812">Transmembrane</keyword>
<dbReference type="NCBIfam" id="TIGR03023">
    <property type="entry name" value="WcaJ_sugtrans"/>
    <property type="match status" value="1"/>
</dbReference>
<evidence type="ECO:0000256" key="2">
    <source>
        <dbReference type="ARBA" id="ARBA00006464"/>
    </source>
</evidence>
<comment type="similarity">
    <text evidence="2">Belongs to the bacterial sugar transferase family.</text>
</comment>
<feature type="transmembrane region" description="Helical" evidence="7">
    <location>
        <begin position="117"/>
        <end position="140"/>
    </location>
</feature>
<keyword evidence="5 7" id="KW-1133">Transmembrane helix</keyword>
<dbReference type="EC" id="2.7.8.6" evidence="9"/>
<feature type="domain" description="Bacterial sugar transferase" evidence="8">
    <location>
        <begin position="281"/>
        <end position="465"/>
    </location>
</feature>
<name>A0ABU1Y8V0_9FLAO</name>
<evidence type="ECO:0000313" key="10">
    <source>
        <dbReference type="Proteomes" id="UP001269081"/>
    </source>
</evidence>
<evidence type="ECO:0000256" key="4">
    <source>
        <dbReference type="ARBA" id="ARBA00022692"/>
    </source>
</evidence>
<dbReference type="InterPro" id="IPR017473">
    <property type="entry name" value="Undecaprenyl-P_gluc_Ptfrase"/>
</dbReference>
<dbReference type="PANTHER" id="PTHR30576:SF0">
    <property type="entry name" value="UNDECAPRENYL-PHOSPHATE N-ACETYLGALACTOSAMINYL 1-PHOSPHATE TRANSFERASE-RELATED"/>
    <property type="match status" value="1"/>
</dbReference>
<evidence type="ECO:0000256" key="3">
    <source>
        <dbReference type="ARBA" id="ARBA00022679"/>
    </source>
</evidence>
<reference evidence="9 10" key="1">
    <citation type="submission" date="2023-07" db="EMBL/GenBank/DDBJ databases">
        <title>Sorghum-associated microbial communities from plants grown in Nebraska, USA.</title>
        <authorList>
            <person name="Schachtman D."/>
        </authorList>
    </citation>
    <scope>NUCLEOTIDE SEQUENCE [LARGE SCALE GENOMIC DNA]</scope>
    <source>
        <strain evidence="9 10">4129</strain>
    </source>
</reference>
<feature type="transmembrane region" description="Helical" evidence="7">
    <location>
        <begin position="21"/>
        <end position="41"/>
    </location>
</feature>
<accession>A0ABU1Y8V0</accession>
<comment type="subcellular location">
    <subcellularLocation>
        <location evidence="1">Membrane</location>
        <topology evidence="1">Multi-pass membrane protein</topology>
    </subcellularLocation>
</comment>
<dbReference type="Pfam" id="PF02397">
    <property type="entry name" value="Bac_transf"/>
    <property type="match status" value="1"/>
</dbReference>
<feature type="transmembrane region" description="Helical" evidence="7">
    <location>
        <begin position="88"/>
        <end position="105"/>
    </location>
</feature>
<feature type="transmembrane region" description="Helical" evidence="7">
    <location>
        <begin position="286"/>
        <end position="308"/>
    </location>
</feature>
<evidence type="ECO:0000313" key="9">
    <source>
        <dbReference type="EMBL" id="MDR7210665.1"/>
    </source>
</evidence>
<dbReference type="InterPro" id="IPR003362">
    <property type="entry name" value="Bact_transf"/>
</dbReference>
<keyword evidence="3 9" id="KW-0808">Transferase</keyword>
<organism evidence="9 10">
    <name type="scientific">Flavobacterium piscis</name>
    <dbReference type="NCBI Taxonomy" id="1114874"/>
    <lineage>
        <taxon>Bacteria</taxon>
        <taxon>Pseudomonadati</taxon>
        <taxon>Bacteroidota</taxon>
        <taxon>Flavobacteriia</taxon>
        <taxon>Flavobacteriales</taxon>
        <taxon>Flavobacteriaceae</taxon>
        <taxon>Flavobacterium</taxon>
    </lineage>
</organism>
<evidence type="ECO:0000256" key="7">
    <source>
        <dbReference type="SAM" id="Phobius"/>
    </source>
</evidence>
<protein>
    <submittedName>
        <fullName evidence="9">Undecaprenyl-phosphate galactose phosphotransferase/putative colanic acid biosynthesis UDP-glucose lipid carrier transferase</fullName>
        <ecNumber evidence="9">2.7.8.6</ecNumber>
    </submittedName>
</protein>
<dbReference type="NCBIfam" id="TIGR03025">
    <property type="entry name" value="EPS_sugtrans"/>
    <property type="match status" value="1"/>
</dbReference>
<evidence type="ECO:0000256" key="5">
    <source>
        <dbReference type="ARBA" id="ARBA00022989"/>
    </source>
</evidence>
<dbReference type="EMBL" id="JAVDWQ010000008">
    <property type="protein sequence ID" value="MDR7210665.1"/>
    <property type="molecule type" value="Genomic_DNA"/>
</dbReference>
<dbReference type="RefSeq" id="WP_310281935.1">
    <property type="nucleotide sequence ID" value="NZ_JAVDWQ010000008.1"/>
</dbReference>
<dbReference type="Proteomes" id="UP001269081">
    <property type="component" value="Unassembled WGS sequence"/>
</dbReference>
<keyword evidence="6 7" id="KW-0472">Membrane</keyword>
<gene>
    <name evidence="9" type="ORF">J2W48_002615</name>
</gene>
<dbReference type="Pfam" id="PF13727">
    <property type="entry name" value="CoA_binding_3"/>
    <property type="match status" value="1"/>
</dbReference>
<dbReference type="Gene3D" id="3.40.50.720">
    <property type="entry name" value="NAD(P)-binding Rossmann-like Domain"/>
    <property type="match status" value="1"/>
</dbReference>
<feature type="transmembrane region" description="Helical" evidence="7">
    <location>
        <begin position="47"/>
        <end position="68"/>
    </location>
</feature>
<proteinExistence type="inferred from homology"/>
<sequence length="472" mass="55529">MKTLNKLSKYNFSRYFRLFFVIWDIVLLNIAVILSGLLAYGNIEKLFLTQVQTISLLSNLIWIILLLYNNSFTVLRVEPIESILKRTIKKMIVHAAIIAIFVVFLNYTEVSRWCLLYFYYFFFLLLMISRYLSISFLKYIRAKGFNYRNFVIVGANDTGERLRKILASDLTYGYRFLGFFDEKVDPFAFISGPVVGAFDDFETFLLTHKVHELYVALHIDNVSVINKLIKICEHHMVRIKFIPDFQLYTRSSKVELSFYDNTPILMFRREPLEFTVNRILKRTFDICFSLAVILLIFPWLFLIVMLIIKLESPGPTFFEQERSGRDNDSFTCLKFRSMHINASSDNKQAEKGDVRITKFGAFIRKTSIDELPQFFNVLWGEMSVVGPRPHMVNHTKQYTDLINNYLVRHYAKPGITGWAQINGYRGETRELIDMQNRVEYDIWYIENWSILLDIKIIIKTVVNVFTGEENAY</sequence>